<sequence>MNKRASLAAPISVLSEEEILARSRKVAELKRKVQSGTYLIRQYDIIEGLLDAWAKNQD</sequence>
<proteinExistence type="predicted"/>
<accession>A0A7K3NHK9</accession>
<reference evidence="1 2" key="1">
    <citation type="submission" date="2020-02" db="EMBL/GenBank/DDBJ databases">
        <title>Comparative genomics of sulfur disproportionating microorganisms.</title>
        <authorList>
            <person name="Ward L.M."/>
            <person name="Bertran E."/>
            <person name="Johnston D.T."/>
        </authorList>
    </citation>
    <scope>NUCLEOTIDE SEQUENCE [LARGE SCALE GENOMIC DNA]</scope>
    <source>
        <strain evidence="1 2">DSM 3696</strain>
    </source>
</reference>
<gene>
    <name evidence="1" type="ORF">G3N56_02810</name>
</gene>
<evidence type="ECO:0000313" key="1">
    <source>
        <dbReference type="EMBL" id="NDY55672.1"/>
    </source>
</evidence>
<dbReference type="InterPro" id="IPR035890">
    <property type="entry name" value="Anti-sigma-28_factor_FlgM_sf"/>
</dbReference>
<protein>
    <submittedName>
        <fullName evidence="1">Flagellar biosynthesis anti-sigma factor FlgM</fullName>
    </submittedName>
</protein>
<dbReference type="SUPFAM" id="SSF101498">
    <property type="entry name" value="Anti-sigma factor FlgM"/>
    <property type="match status" value="1"/>
</dbReference>
<keyword evidence="1" id="KW-0969">Cilium</keyword>
<dbReference type="EMBL" id="JAAGRQ010000008">
    <property type="protein sequence ID" value="NDY55672.1"/>
    <property type="molecule type" value="Genomic_DNA"/>
</dbReference>
<keyword evidence="2" id="KW-1185">Reference proteome</keyword>
<name>A0A7K3NHK9_9BACT</name>
<dbReference type="AlphaFoldDB" id="A0A7K3NHK9"/>
<keyword evidence="1" id="KW-0966">Cell projection</keyword>
<dbReference type="Proteomes" id="UP000469724">
    <property type="component" value="Unassembled WGS sequence"/>
</dbReference>
<evidence type="ECO:0000313" key="2">
    <source>
        <dbReference type="Proteomes" id="UP000469724"/>
    </source>
</evidence>
<comment type="caution">
    <text evidence="1">The sequence shown here is derived from an EMBL/GenBank/DDBJ whole genome shotgun (WGS) entry which is preliminary data.</text>
</comment>
<keyword evidence="1" id="KW-0282">Flagellum</keyword>
<organism evidence="1 2">
    <name type="scientific">Desulfolutivibrio sulfodismutans</name>
    <dbReference type="NCBI Taxonomy" id="63561"/>
    <lineage>
        <taxon>Bacteria</taxon>
        <taxon>Pseudomonadati</taxon>
        <taxon>Thermodesulfobacteriota</taxon>
        <taxon>Desulfovibrionia</taxon>
        <taxon>Desulfovibrionales</taxon>
        <taxon>Desulfovibrionaceae</taxon>
        <taxon>Desulfolutivibrio</taxon>
    </lineage>
</organism>